<name>A0A7X0IZJ3_9SPHI</name>
<dbReference type="InterPro" id="IPR004136">
    <property type="entry name" value="NMO"/>
</dbReference>
<evidence type="ECO:0000256" key="8">
    <source>
        <dbReference type="ARBA" id="ARBA00023033"/>
    </source>
</evidence>
<dbReference type="Gene3D" id="3.20.20.70">
    <property type="entry name" value="Aldolase class I"/>
    <property type="match status" value="1"/>
</dbReference>
<keyword evidence="6" id="KW-0547">Nucleotide-binding</keyword>
<keyword evidence="4" id="KW-0285">Flavoprotein</keyword>
<evidence type="ECO:0000256" key="3">
    <source>
        <dbReference type="ARBA" id="ARBA00022575"/>
    </source>
</evidence>
<keyword evidence="7 12" id="KW-0560">Oxidoreductase</keyword>
<comment type="catalytic activity">
    <reaction evidence="10">
        <text>3 propionate 3-nitronate + 3 O2 + H2O = 3 3-oxopropanoate + 2 nitrate + nitrite + H2O2 + 3 H(+)</text>
        <dbReference type="Rhea" id="RHEA:57332"/>
        <dbReference type="ChEBI" id="CHEBI:15377"/>
        <dbReference type="ChEBI" id="CHEBI:15378"/>
        <dbReference type="ChEBI" id="CHEBI:15379"/>
        <dbReference type="ChEBI" id="CHEBI:16240"/>
        <dbReference type="ChEBI" id="CHEBI:16301"/>
        <dbReference type="ChEBI" id="CHEBI:17632"/>
        <dbReference type="ChEBI" id="CHEBI:33190"/>
        <dbReference type="ChEBI" id="CHEBI:136067"/>
    </reaction>
</comment>
<dbReference type="Pfam" id="PF03060">
    <property type="entry name" value="NMO"/>
    <property type="match status" value="1"/>
</dbReference>
<dbReference type="InterPro" id="IPR013785">
    <property type="entry name" value="Aldolase_TIM"/>
</dbReference>
<proteinExistence type="inferred from homology"/>
<protein>
    <recommendedName>
        <fullName evidence="11">Nitronate monooxygenase</fullName>
    </recommendedName>
    <alternativeName>
        <fullName evidence="9">Propionate 3-nitronate monooxygenase</fullName>
    </alternativeName>
</protein>
<dbReference type="FunFam" id="3.20.20.70:FF:000154">
    <property type="entry name" value="Probable nitronate monooxygenase"/>
    <property type="match status" value="1"/>
</dbReference>
<sequence length="351" mass="37829">MSKTENLLKLLKISYPVVQGAMLGVSTPKMTAGVSNAGGLGTLAAGGLSPEKTRQLIRETKQYTDKPFAVNLFAHDVPVKFDIPQISKMQDFLLSFCKAHQIPFEIRNAEELKFYGYEDQLDVLIEESIEIISFTFGMLRESVVKVLKENNCLLVGTATSVEEAVALENSGVDLITAQGTEAGGHRGSFLCRDQLPQIGLMSLIPAIADAVHLPVLAAGGISDNRGLKAAIAFGASGIQVGSIFIPTDESAAVESYKNAVLTAADVDTTLTRVFSGRWARGIKNAFMEAVENSGLEIPTYVIQNNLTSVIRTYAQQNDQKDFISMWAGQSSSRGKRGSTADIFASLVKDGW</sequence>
<dbReference type="GO" id="GO:0009636">
    <property type="term" value="P:response to toxic substance"/>
    <property type="evidence" value="ECO:0007669"/>
    <property type="project" value="UniProtKB-KW"/>
</dbReference>
<evidence type="ECO:0000256" key="1">
    <source>
        <dbReference type="ARBA" id="ARBA00001917"/>
    </source>
</evidence>
<dbReference type="GO" id="GO:0018580">
    <property type="term" value="F:nitronate monooxygenase activity"/>
    <property type="evidence" value="ECO:0007669"/>
    <property type="project" value="InterPro"/>
</dbReference>
<dbReference type="PANTHER" id="PTHR42747:SF3">
    <property type="entry name" value="NITRONATE MONOOXYGENASE-RELATED"/>
    <property type="match status" value="1"/>
</dbReference>
<evidence type="ECO:0000256" key="7">
    <source>
        <dbReference type="ARBA" id="ARBA00023002"/>
    </source>
</evidence>
<comment type="caution">
    <text evidence="12">The sequence shown here is derived from an EMBL/GenBank/DDBJ whole genome shotgun (WGS) entry which is preliminary data.</text>
</comment>
<dbReference type="PANTHER" id="PTHR42747">
    <property type="entry name" value="NITRONATE MONOOXYGENASE-RELATED"/>
    <property type="match status" value="1"/>
</dbReference>
<evidence type="ECO:0000256" key="5">
    <source>
        <dbReference type="ARBA" id="ARBA00022643"/>
    </source>
</evidence>
<comment type="similarity">
    <text evidence="2">Belongs to the nitronate monooxygenase family. NMO class I subfamily.</text>
</comment>
<evidence type="ECO:0000256" key="10">
    <source>
        <dbReference type="ARBA" id="ARBA00049401"/>
    </source>
</evidence>
<keyword evidence="8 12" id="KW-0503">Monooxygenase</keyword>
<evidence type="ECO:0000313" key="13">
    <source>
        <dbReference type="Proteomes" id="UP000521017"/>
    </source>
</evidence>
<accession>A0A7X0IZJ3</accession>
<comment type="cofactor">
    <cofactor evidence="1">
        <name>FMN</name>
        <dbReference type="ChEBI" id="CHEBI:58210"/>
    </cofactor>
</comment>
<dbReference type="AlphaFoldDB" id="A0A7X0IZJ3"/>
<evidence type="ECO:0000313" key="12">
    <source>
        <dbReference type="EMBL" id="MBB6498083.1"/>
    </source>
</evidence>
<dbReference type="Proteomes" id="UP000521017">
    <property type="component" value="Unassembled WGS sequence"/>
</dbReference>
<keyword evidence="5" id="KW-0288">FMN</keyword>
<evidence type="ECO:0000256" key="11">
    <source>
        <dbReference type="ARBA" id="ARBA00067136"/>
    </source>
</evidence>
<evidence type="ECO:0000256" key="6">
    <source>
        <dbReference type="ARBA" id="ARBA00022741"/>
    </source>
</evidence>
<dbReference type="CDD" id="cd04730">
    <property type="entry name" value="NPD_like"/>
    <property type="match status" value="1"/>
</dbReference>
<dbReference type="RefSeq" id="WP_184621875.1">
    <property type="nucleotide sequence ID" value="NZ_JACHCC010000001.1"/>
</dbReference>
<dbReference type="SUPFAM" id="SSF51412">
    <property type="entry name" value="Inosine monophosphate dehydrogenase (IMPDH)"/>
    <property type="match status" value="1"/>
</dbReference>
<dbReference type="EMBL" id="JACHCC010000001">
    <property type="protein sequence ID" value="MBB6498083.1"/>
    <property type="molecule type" value="Genomic_DNA"/>
</dbReference>
<evidence type="ECO:0000256" key="2">
    <source>
        <dbReference type="ARBA" id="ARBA00009881"/>
    </source>
</evidence>
<dbReference type="GO" id="GO:0000166">
    <property type="term" value="F:nucleotide binding"/>
    <property type="evidence" value="ECO:0007669"/>
    <property type="project" value="UniProtKB-KW"/>
</dbReference>
<reference evidence="12 13" key="1">
    <citation type="submission" date="2020-08" db="EMBL/GenBank/DDBJ databases">
        <title>Genomic Encyclopedia of Type Strains, Phase IV (KMG-V): Genome sequencing to study the core and pangenomes of soil and plant-associated prokaryotes.</title>
        <authorList>
            <person name="Whitman W."/>
        </authorList>
    </citation>
    <scope>NUCLEOTIDE SEQUENCE [LARGE SCALE GENOMIC DNA]</scope>
    <source>
        <strain evidence="12 13">M2T3</strain>
    </source>
</reference>
<gene>
    <name evidence="12" type="ORF">HDF25_000207</name>
</gene>
<keyword evidence="3" id="KW-0216">Detoxification</keyword>
<evidence type="ECO:0000256" key="9">
    <source>
        <dbReference type="ARBA" id="ARBA00031155"/>
    </source>
</evidence>
<evidence type="ECO:0000256" key="4">
    <source>
        <dbReference type="ARBA" id="ARBA00022630"/>
    </source>
</evidence>
<organism evidence="12 13">
    <name type="scientific">Pedobacter cryoconitis</name>
    <dbReference type="NCBI Taxonomy" id="188932"/>
    <lineage>
        <taxon>Bacteria</taxon>
        <taxon>Pseudomonadati</taxon>
        <taxon>Bacteroidota</taxon>
        <taxon>Sphingobacteriia</taxon>
        <taxon>Sphingobacteriales</taxon>
        <taxon>Sphingobacteriaceae</taxon>
        <taxon>Pedobacter</taxon>
    </lineage>
</organism>